<keyword evidence="3" id="KW-1185">Reference proteome</keyword>
<evidence type="ECO:0000313" key="3">
    <source>
        <dbReference type="Proteomes" id="UP000064967"/>
    </source>
</evidence>
<accession>A0A0K1Q5V0</accession>
<evidence type="ECO:0000256" key="1">
    <source>
        <dbReference type="SAM" id="MobiDB-lite"/>
    </source>
</evidence>
<feature type="region of interest" description="Disordered" evidence="1">
    <location>
        <begin position="30"/>
        <end position="52"/>
    </location>
</feature>
<dbReference type="AlphaFoldDB" id="A0A0K1Q5V0"/>
<evidence type="ECO:0000313" key="2">
    <source>
        <dbReference type="EMBL" id="AKV01201.1"/>
    </source>
</evidence>
<evidence type="ECO:0008006" key="4">
    <source>
        <dbReference type="Google" id="ProtNLM"/>
    </source>
</evidence>
<reference evidence="2 3" key="1">
    <citation type="submission" date="2015-08" db="EMBL/GenBank/DDBJ databases">
        <authorList>
            <person name="Babu N.S."/>
            <person name="Beckwith C.J."/>
            <person name="Beseler K.G."/>
            <person name="Brison A."/>
            <person name="Carone J.V."/>
            <person name="Caskin T.P."/>
            <person name="Diamond M."/>
            <person name="Durham M.E."/>
            <person name="Foxe J.M."/>
            <person name="Go M."/>
            <person name="Henderson B.A."/>
            <person name="Jones I.B."/>
            <person name="McGettigan J.A."/>
            <person name="Micheletti S.J."/>
            <person name="Nasrallah M.E."/>
            <person name="Ortiz D."/>
            <person name="Piller C.R."/>
            <person name="Privatt S.R."/>
            <person name="Schneider S.L."/>
            <person name="Sharp S."/>
            <person name="Smith T.C."/>
            <person name="Stanton J.D."/>
            <person name="Ullery H.E."/>
            <person name="Wilson R.J."/>
            <person name="Serrano M.G."/>
            <person name="Buck G."/>
            <person name="Lee V."/>
            <person name="Wang Y."/>
            <person name="Carvalho R."/>
            <person name="Voegtly L."/>
            <person name="Shi R."/>
            <person name="Duckworth R."/>
            <person name="Johnson A."/>
            <person name="Loviza R."/>
            <person name="Walstead R."/>
            <person name="Shah Z."/>
            <person name="Kiflezghi M."/>
            <person name="Wade K."/>
            <person name="Ball S.L."/>
            <person name="Bradley K.W."/>
            <person name="Asai D.J."/>
            <person name="Bowman C.A."/>
            <person name="Russell D.A."/>
            <person name="Pope W.H."/>
            <person name="Jacobs-Sera D."/>
            <person name="Hendrix R.W."/>
            <person name="Hatfull G.F."/>
        </authorList>
    </citation>
    <scope>NUCLEOTIDE SEQUENCE [LARGE SCALE GENOMIC DNA]</scope>
    <source>
        <strain evidence="2 3">DSM 27648</strain>
    </source>
</reference>
<proteinExistence type="predicted"/>
<dbReference type="STRING" id="1391654.AKJ09_07864"/>
<gene>
    <name evidence="2" type="ORF">AKJ09_07864</name>
</gene>
<dbReference type="EMBL" id="CP012333">
    <property type="protein sequence ID" value="AKV01201.1"/>
    <property type="molecule type" value="Genomic_DNA"/>
</dbReference>
<sequence length="213" mass="22537">MSLLLAGLIAASASGAALVGRWLARRRDDAPVDATAKEDDPGPKTKSKPATETKLEGFPCQLGDVVMRLTGEEAWLAGGVVLSEEMPVAVLFVAPEAKQDTVLYARPVPRASIAWLSPVDAASVLLHGEPPNAIEHEGIRFERVRRLPLRTQRLGVGAPNVGDAVVVAEYASAGAERLVVLKATNGSSFAYRGLELEPSAYEVIASGRSTLDE</sequence>
<dbReference type="RefSeq" id="WP_146652349.1">
    <property type="nucleotide sequence ID" value="NZ_CP012333.1"/>
</dbReference>
<dbReference type="Proteomes" id="UP000064967">
    <property type="component" value="Chromosome"/>
</dbReference>
<organism evidence="2 3">
    <name type="scientific">Labilithrix luteola</name>
    <dbReference type="NCBI Taxonomy" id="1391654"/>
    <lineage>
        <taxon>Bacteria</taxon>
        <taxon>Pseudomonadati</taxon>
        <taxon>Myxococcota</taxon>
        <taxon>Polyangia</taxon>
        <taxon>Polyangiales</taxon>
        <taxon>Labilitrichaceae</taxon>
        <taxon>Labilithrix</taxon>
    </lineage>
</organism>
<dbReference type="KEGG" id="llu:AKJ09_07864"/>
<dbReference type="OrthoDB" id="5517133at2"/>
<name>A0A0K1Q5V0_9BACT</name>
<protein>
    <recommendedName>
        <fullName evidence="4">DUF4178 domain-containing protein</fullName>
    </recommendedName>
</protein>